<sequence length="811" mass="90869">MDVDLCWPFGTLDGLDSNDIQTTAYEIFFTSCRSSPGFGGRNAIQFYSSSDGEKGVNSRFKRAVGLKMLKRTLSSRGSINPLSTVATRRPKRPLTSAEIMRQQMKVSESSDNRLQETCILDEVDQLLELMKKTWTTLGFNKPMHDLCFTWVLFQQYVMTGQVEKDLLSASLTMLTEVANDSNKVDVKEPVYVKMLSSVLTSVNVWCEKRLMDYHGSFSDRAIGVMDNILPLVFTATRILEEIDQALECSTATVGNKVDQYTRSSLKNAFAKVVEKENQAISRKMSFQQVCKKLVRLAQETEDLAFKEKMSFSIILKKWHPISAGVAAVTLHSCYGALLKQFLTCNSDITSEMLTVLQRADKLEKVLVNMVVEDSVECEDGGMTVVREMVLYEVDSIILKFLGQSVHGRLKKIKAVLHKDKETETWNPKSKTEPYSQSAVDLMKHARELVTSFFDIPVAISEDLVREFADGIEKILEDYVTFVASCGSKDNYIPPLPPLTRCSRDSKLIKLWKKATPCAVAVAGLTMNVTMSPIHLIGLGLEEEVAGSNHPRPSTSRGTQRLYIRLNTLQYIISQLPSLEKCLFFHSTCKIHRQHFDHTRFAIMAATHHVCEVAAYRLIFLDSNSVMYGSLYEGHVVNARISPNPLRVVKQNLTLLSAIVTDPRAQGLAIRQVMKASFEAFLMVLIAGGGGRIFTKADHEMIEEDLKHLKDVFAESGVVESGEAETVESVVQLMGKPTEQLVEEFRALYMISSSSCEDGIEGEGQSMPLPLPPTTGRWNNSDPNTILRVLCHRKDQVANLFLKTTFHLAKRT</sequence>
<dbReference type="InterPro" id="IPR014772">
    <property type="entry name" value="Munc13_dom-2"/>
</dbReference>
<evidence type="ECO:0000259" key="2">
    <source>
        <dbReference type="PROSITE" id="PS51259"/>
    </source>
</evidence>
<name>A0AAD8KTT4_TARER</name>
<proteinExistence type="predicted"/>
<feature type="domain" description="MHD1" evidence="1">
    <location>
        <begin position="353"/>
        <end position="495"/>
    </location>
</feature>
<dbReference type="PANTHER" id="PTHR31280:SF1">
    <property type="entry name" value="OS03G0138600 PROTEIN"/>
    <property type="match status" value="1"/>
</dbReference>
<dbReference type="Proteomes" id="UP001229421">
    <property type="component" value="Unassembled WGS sequence"/>
</dbReference>
<dbReference type="AlphaFoldDB" id="A0AAD8KTT4"/>
<protein>
    <recommendedName>
        <fullName evidence="5">MHD1 domain-containing protein</fullName>
    </recommendedName>
</protein>
<accession>A0AAD8KTT4</accession>
<dbReference type="Pfam" id="PF25761">
    <property type="entry name" value="TPR_PATROL1"/>
    <property type="match status" value="1"/>
</dbReference>
<dbReference type="PROSITE" id="PS51258">
    <property type="entry name" value="MHD1"/>
    <property type="match status" value="1"/>
</dbReference>
<dbReference type="EMBL" id="JAUHHV010000003">
    <property type="protein sequence ID" value="KAK1428992.1"/>
    <property type="molecule type" value="Genomic_DNA"/>
</dbReference>
<gene>
    <name evidence="3" type="ORF">QVD17_11191</name>
</gene>
<dbReference type="PANTHER" id="PTHR31280">
    <property type="entry name" value="PROTEIN UNC-13 HOMOLOG"/>
    <property type="match status" value="1"/>
</dbReference>
<evidence type="ECO:0000313" key="3">
    <source>
        <dbReference type="EMBL" id="KAK1428992.1"/>
    </source>
</evidence>
<dbReference type="InterPro" id="IPR008528">
    <property type="entry name" value="unc-13_homologue"/>
</dbReference>
<evidence type="ECO:0000259" key="1">
    <source>
        <dbReference type="PROSITE" id="PS51258"/>
    </source>
</evidence>
<keyword evidence="4" id="KW-1185">Reference proteome</keyword>
<dbReference type="InterPro" id="IPR057984">
    <property type="entry name" value="PATROL1_C"/>
</dbReference>
<dbReference type="PROSITE" id="PS51259">
    <property type="entry name" value="MHD2"/>
    <property type="match status" value="1"/>
</dbReference>
<feature type="domain" description="MHD2" evidence="2">
    <location>
        <begin position="639"/>
        <end position="759"/>
    </location>
</feature>
<reference evidence="3" key="1">
    <citation type="journal article" date="2023" name="bioRxiv">
        <title>Improved chromosome-level genome assembly for marigold (Tagetes erecta).</title>
        <authorList>
            <person name="Jiang F."/>
            <person name="Yuan L."/>
            <person name="Wang S."/>
            <person name="Wang H."/>
            <person name="Xu D."/>
            <person name="Wang A."/>
            <person name="Fan W."/>
        </authorList>
    </citation>
    <scope>NUCLEOTIDE SEQUENCE</scope>
    <source>
        <strain evidence="3">WSJ</strain>
        <tissue evidence="3">Leaf</tissue>
    </source>
</reference>
<evidence type="ECO:0008006" key="5">
    <source>
        <dbReference type="Google" id="ProtNLM"/>
    </source>
</evidence>
<dbReference type="InterPro" id="IPR014770">
    <property type="entry name" value="Munc13_1"/>
</dbReference>
<organism evidence="3 4">
    <name type="scientific">Tagetes erecta</name>
    <name type="common">African marigold</name>
    <dbReference type="NCBI Taxonomy" id="13708"/>
    <lineage>
        <taxon>Eukaryota</taxon>
        <taxon>Viridiplantae</taxon>
        <taxon>Streptophyta</taxon>
        <taxon>Embryophyta</taxon>
        <taxon>Tracheophyta</taxon>
        <taxon>Spermatophyta</taxon>
        <taxon>Magnoliopsida</taxon>
        <taxon>eudicotyledons</taxon>
        <taxon>Gunneridae</taxon>
        <taxon>Pentapetalae</taxon>
        <taxon>asterids</taxon>
        <taxon>campanulids</taxon>
        <taxon>Asterales</taxon>
        <taxon>Asteraceae</taxon>
        <taxon>Asteroideae</taxon>
        <taxon>Heliantheae alliance</taxon>
        <taxon>Tageteae</taxon>
        <taxon>Tagetes</taxon>
    </lineage>
</organism>
<evidence type="ECO:0000313" key="4">
    <source>
        <dbReference type="Proteomes" id="UP001229421"/>
    </source>
</evidence>
<comment type="caution">
    <text evidence="3">The sequence shown here is derived from an EMBL/GenBank/DDBJ whole genome shotgun (WGS) entry which is preliminary data.</text>
</comment>